<protein>
    <recommendedName>
        <fullName evidence="1">4Fe-4S ferredoxin-type domain-containing protein</fullName>
    </recommendedName>
</protein>
<dbReference type="EMBL" id="UINC01138289">
    <property type="protein sequence ID" value="SVD24147.1"/>
    <property type="molecule type" value="Genomic_DNA"/>
</dbReference>
<gene>
    <name evidence="2" type="ORF">METZ01_LOCUS377001</name>
</gene>
<reference evidence="2" key="1">
    <citation type="submission" date="2018-05" db="EMBL/GenBank/DDBJ databases">
        <authorList>
            <person name="Lanie J.A."/>
            <person name="Ng W.-L."/>
            <person name="Kazmierczak K.M."/>
            <person name="Andrzejewski T.M."/>
            <person name="Davidsen T.M."/>
            <person name="Wayne K.J."/>
            <person name="Tettelin H."/>
            <person name="Glass J.I."/>
            <person name="Rusch D."/>
            <person name="Podicherti R."/>
            <person name="Tsui H.-C.T."/>
            <person name="Winkler M.E."/>
        </authorList>
    </citation>
    <scope>NUCLEOTIDE SEQUENCE</scope>
</reference>
<dbReference type="PROSITE" id="PS51379">
    <property type="entry name" value="4FE4S_FER_2"/>
    <property type="match status" value="1"/>
</dbReference>
<evidence type="ECO:0000259" key="1">
    <source>
        <dbReference type="PROSITE" id="PS51379"/>
    </source>
</evidence>
<dbReference type="Gene3D" id="3.30.70.20">
    <property type="match status" value="1"/>
</dbReference>
<accession>A0A382TRG0</accession>
<proteinExistence type="predicted"/>
<dbReference type="SUPFAM" id="SSF54862">
    <property type="entry name" value="4Fe-4S ferredoxins"/>
    <property type="match status" value="1"/>
</dbReference>
<feature type="domain" description="4Fe-4S ferredoxin-type" evidence="1">
    <location>
        <begin position="40"/>
        <end position="69"/>
    </location>
</feature>
<organism evidence="2">
    <name type="scientific">marine metagenome</name>
    <dbReference type="NCBI Taxonomy" id="408172"/>
    <lineage>
        <taxon>unclassified sequences</taxon>
        <taxon>metagenomes</taxon>
        <taxon>ecological metagenomes</taxon>
    </lineage>
</organism>
<dbReference type="AlphaFoldDB" id="A0A382TRG0"/>
<name>A0A382TRG0_9ZZZZ</name>
<dbReference type="InterPro" id="IPR017896">
    <property type="entry name" value="4Fe4S_Fe-S-bd"/>
</dbReference>
<evidence type="ECO:0000313" key="2">
    <source>
        <dbReference type="EMBL" id="SVD24147.1"/>
    </source>
</evidence>
<sequence length="71" mass="7597">GMFIDVEVDAAAAKDAAVAKKLTEVCPVAIFAQAENGSLRIQEENLDECVLCDLCLEAAPKGSVRIVKLYE</sequence>
<feature type="non-terminal residue" evidence="2">
    <location>
        <position position="1"/>
    </location>
</feature>